<dbReference type="EMBL" id="AIMC01000045">
    <property type="protein sequence ID" value="EJF74234.1"/>
    <property type="molecule type" value="Genomic_DNA"/>
</dbReference>
<proteinExistence type="predicted"/>
<organism evidence="1 2">
    <name type="scientific">Bartonella birtlesii LL-WM9</name>
    <dbReference type="NCBI Taxonomy" id="1094552"/>
    <lineage>
        <taxon>Bacteria</taxon>
        <taxon>Pseudomonadati</taxon>
        <taxon>Pseudomonadota</taxon>
        <taxon>Alphaproteobacteria</taxon>
        <taxon>Hyphomicrobiales</taxon>
        <taxon>Bartonellaceae</taxon>
        <taxon>Bartonella</taxon>
    </lineage>
</organism>
<reference evidence="1 2" key="1">
    <citation type="submission" date="2012-03" db="EMBL/GenBank/DDBJ databases">
        <title>The Genome Sequence of Bartonella birtlesii LL-WM9.</title>
        <authorList>
            <consortium name="The Broad Institute Genome Sequencing Platform"/>
            <consortium name="The Broad Institute Genome Sequencing Center for Infectious Disease"/>
            <person name="Feldgarden M."/>
            <person name="Kirby J."/>
            <person name="Kosoy M."/>
            <person name="Birtles R."/>
            <person name="Probert W.S."/>
            <person name="Chiaraviglio L."/>
            <person name="Young S.K."/>
            <person name="Zeng Q."/>
            <person name="Gargeya S."/>
            <person name="Fitzgerald M."/>
            <person name="Haas B."/>
            <person name="Abouelleil A."/>
            <person name="Alvarado L."/>
            <person name="Arachchi H.M."/>
            <person name="Berlin A."/>
            <person name="Chapman S.B."/>
            <person name="Gearin G."/>
            <person name="Goldberg J."/>
            <person name="Griggs A."/>
            <person name="Gujja S."/>
            <person name="Hansen M."/>
            <person name="Heiman D."/>
            <person name="Howarth C."/>
            <person name="Larimer J."/>
            <person name="Lui A."/>
            <person name="MacDonald P.J.P."/>
            <person name="McCowen C."/>
            <person name="Montmayeur A."/>
            <person name="Murphy C."/>
            <person name="Neiman D."/>
            <person name="Pearson M."/>
            <person name="Priest M."/>
            <person name="Roberts A."/>
            <person name="Saif S."/>
            <person name="Shea T."/>
            <person name="Sisk P."/>
            <person name="Stolte C."/>
            <person name="Sykes S."/>
            <person name="Wortman J."/>
            <person name="Nusbaum C."/>
            <person name="Birren B."/>
        </authorList>
    </citation>
    <scope>NUCLEOTIDE SEQUENCE [LARGE SCALE GENOMIC DNA]</scope>
    <source>
        <strain evidence="1 2">LL-WM9</strain>
    </source>
</reference>
<comment type="caution">
    <text evidence="1">The sequence shown here is derived from an EMBL/GenBank/DDBJ whole genome shotgun (WGS) entry which is preliminary data.</text>
</comment>
<dbReference type="AlphaFoldDB" id="J0PVP6"/>
<evidence type="ECO:0000313" key="2">
    <source>
        <dbReference type="Proteomes" id="UP000008748"/>
    </source>
</evidence>
<keyword evidence="2" id="KW-1185">Reference proteome</keyword>
<accession>J0PVP6</accession>
<dbReference type="Proteomes" id="UP000008748">
    <property type="component" value="Unassembled WGS sequence"/>
</dbReference>
<name>J0PVP6_9HYPH</name>
<protein>
    <submittedName>
        <fullName evidence="1">Uncharacterized protein</fullName>
    </submittedName>
</protein>
<gene>
    <name evidence="1" type="ORF">ME7_01510</name>
</gene>
<dbReference type="HOGENOM" id="CLU_2421003_0_0_5"/>
<evidence type="ECO:0000313" key="1">
    <source>
        <dbReference type="EMBL" id="EJF74234.1"/>
    </source>
</evidence>
<sequence>MQIRFKYCLYLFHNFMKFYDSSMKLYCLFLSDLLKFMMKDARTNKGVENLFCDRDRQKMLFFNCLWSSNQHLFFVRCKQGWFMRNKVFGKK</sequence>